<dbReference type="InterPro" id="IPR017871">
    <property type="entry name" value="ABC_transporter-like_CS"/>
</dbReference>
<dbReference type="Pfam" id="PF00664">
    <property type="entry name" value="ABC_membrane"/>
    <property type="match status" value="1"/>
</dbReference>
<evidence type="ECO:0000259" key="11">
    <source>
        <dbReference type="PROSITE" id="PS50929"/>
    </source>
</evidence>
<dbReference type="GO" id="GO:0005524">
    <property type="term" value="F:ATP binding"/>
    <property type="evidence" value="ECO:0007669"/>
    <property type="project" value="UniProtKB-KW"/>
</dbReference>
<dbReference type="PANTHER" id="PTHR24221:SF606">
    <property type="entry name" value="COLICIN V SECRETION-PROCESSING ATP-BINDING PROTEIN"/>
    <property type="match status" value="1"/>
</dbReference>
<dbReference type="GO" id="GO:0006508">
    <property type="term" value="P:proteolysis"/>
    <property type="evidence" value="ECO:0007669"/>
    <property type="project" value="InterPro"/>
</dbReference>
<gene>
    <name evidence="13" type="primary">apxIB</name>
    <name evidence="13" type="ORF">IMCC3135_17620</name>
</gene>
<evidence type="ECO:0000256" key="2">
    <source>
        <dbReference type="ARBA" id="ARBA00022448"/>
    </source>
</evidence>
<name>A0A2Z2NQI7_9GAMM</name>
<dbReference type="CDD" id="cd18567">
    <property type="entry name" value="ABC_6TM_CvaB_RaxB_like"/>
    <property type="match status" value="1"/>
</dbReference>
<dbReference type="AlphaFoldDB" id="A0A2Z2NQI7"/>
<evidence type="ECO:0000256" key="3">
    <source>
        <dbReference type="ARBA" id="ARBA00022475"/>
    </source>
</evidence>
<evidence type="ECO:0000259" key="12">
    <source>
        <dbReference type="PROSITE" id="PS50990"/>
    </source>
</evidence>
<dbReference type="InterPro" id="IPR039421">
    <property type="entry name" value="Type_1_exporter"/>
</dbReference>
<dbReference type="RefSeq" id="WP_088918762.1">
    <property type="nucleotide sequence ID" value="NZ_CP018632.1"/>
</dbReference>
<dbReference type="SUPFAM" id="SSF52540">
    <property type="entry name" value="P-loop containing nucleoside triphosphate hydrolases"/>
    <property type="match status" value="1"/>
</dbReference>
<dbReference type="PROSITE" id="PS50929">
    <property type="entry name" value="ABC_TM1F"/>
    <property type="match status" value="1"/>
</dbReference>
<evidence type="ECO:0000256" key="8">
    <source>
        <dbReference type="ARBA" id="ARBA00023136"/>
    </source>
</evidence>
<dbReference type="GO" id="GO:0016887">
    <property type="term" value="F:ATP hydrolysis activity"/>
    <property type="evidence" value="ECO:0007669"/>
    <property type="project" value="InterPro"/>
</dbReference>
<dbReference type="SMART" id="SM00382">
    <property type="entry name" value="AAA"/>
    <property type="match status" value="1"/>
</dbReference>
<dbReference type="InterPro" id="IPR005074">
    <property type="entry name" value="Peptidase_C39"/>
</dbReference>
<dbReference type="PROSITE" id="PS50990">
    <property type="entry name" value="PEPTIDASE_C39"/>
    <property type="match status" value="1"/>
</dbReference>
<evidence type="ECO:0000256" key="4">
    <source>
        <dbReference type="ARBA" id="ARBA00022692"/>
    </source>
</evidence>
<dbReference type="InterPro" id="IPR003593">
    <property type="entry name" value="AAA+_ATPase"/>
</dbReference>
<feature type="transmembrane region" description="Helical" evidence="9">
    <location>
        <begin position="302"/>
        <end position="323"/>
    </location>
</feature>
<accession>A0A2Z2NQI7</accession>
<evidence type="ECO:0000256" key="1">
    <source>
        <dbReference type="ARBA" id="ARBA00004651"/>
    </source>
</evidence>
<dbReference type="InterPro" id="IPR027417">
    <property type="entry name" value="P-loop_NTPase"/>
</dbReference>
<evidence type="ECO:0000256" key="7">
    <source>
        <dbReference type="ARBA" id="ARBA00022989"/>
    </source>
</evidence>
<feature type="transmembrane region" description="Helical" evidence="9">
    <location>
        <begin position="206"/>
        <end position="224"/>
    </location>
</feature>
<dbReference type="PROSITE" id="PS50893">
    <property type="entry name" value="ABC_TRANSPORTER_2"/>
    <property type="match status" value="1"/>
</dbReference>
<organism evidence="13 14">
    <name type="scientific">Granulosicoccus antarcticus IMCC3135</name>
    <dbReference type="NCBI Taxonomy" id="1192854"/>
    <lineage>
        <taxon>Bacteria</taxon>
        <taxon>Pseudomonadati</taxon>
        <taxon>Pseudomonadota</taxon>
        <taxon>Gammaproteobacteria</taxon>
        <taxon>Chromatiales</taxon>
        <taxon>Granulosicoccaceae</taxon>
        <taxon>Granulosicoccus</taxon>
    </lineage>
</organism>
<evidence type="ECO:0000256" key="5">
    <source>
        <dbReference type="ARBA" id="ARBA00022741"/>
    </source>
</evidence>
<dbReference type="PROSITE" id="PS00211">
    <property type="entry name" value="ABC_TRANSPORTER_1"/>
    <property type="match status" value="1"/>
</dbReference>
<protein>
    <submittedName>
        <fullName evidence="13">Toxin RTX-I translocation ATP-binding protein</fullName>
    </submittedName>
</protein>
<dbReference type="Gene3D" id="3.90.70.10">
    <property type="entry name" value="Cysteine proteinases"/>
    <property type="match status" value="1"/>
</dbReference>
<keyword evidence="8 9" id="KW-0472">Membrane</keyword>
<evidence type="ECO:0000259" key="10">
    <source>
        <dbReference type="PROSITE" id="PS50893"/>
    </source>
</evidence>
<dbReference type="GO" id="GO:0034040">
    <property type="term" value="F:ATPase-coupled lipid transmembrane transporter activity"/>
    <property type="evidence" value="ECO:0007669"/>
    <property type="project" value="TreeGrafter"/>
</dbReference>
<dbReference type="InterPro" id="IPR003439">
    <property type="entry name" value="ABC_transporter-like_ATP-bd"/>
</dbReference>
<proteinExistence type="predicted"/>
<feature type="transmembrane region" description="Helical" evidence="9">
    <location>
        <begin position="273"/>
        <end position="296"/>
    </location>
</feature>
<keyword evidence="7 9" id="KW-1133">Transmembrane helix</keyword>
<dbReference type="EMBL" id="CP018632">
    <property type="protein sequence ID" value="ASJ73603.1"/>
    <property type="molecule type" value="Genomic_DNA"/>
</dbReference>
<dbReference type="FunFam" id="3.40.50.300:FF:000299">
    <property type="entry name" value="ABC transporter ATP-binding protein/permease"/>
    <property type="match status" value="1"/>
</dbReference>
<keyword evidence="14" id="KW-1185">Reference proteome</keyword>
<dbReference type="Proteomes" id="UP000250079">
    <property type="component" value="Chromosome"/>
</dbReference>
<keyword evidence="3" id="KW-1003">Cell membrane</keyword>
<dbReference type="GO" id="GO:0140359">
    <property type="term" value="F:ABC-type transporter activity"/>
    <property type="evidence" value="ECO:0007669"/>
    <property type="project" value="InterPro"/>
</dbReference>
<evidence type="ECO:0000313" key="14">
    <source>
        <dbReference type="Proteomes" id="UP000250079"/>
    </source>
</evidence>
<feature type="domain" description="ABC transmembrane type-1" evidence="11">
    <location>
        <begin position="173"/>
        <end position="452"/>
    </location>
</feature>
<evidence type="ECO:0000256" key="9">
    <source>
        <dbReference type="SAM" id="Phobius"/>
    </source>
</evidence>
<dbReference type="InterPro" id="IPR011527">
    <property type="entry name" value="ABC1_TM_dom"/>
</dbReference>
<reference evidence="13 14" key="1">
    <citation type="submission" date="2016-12" db="EMBL/GenBank/DDBJ databases">
        <authorList>
            <person name="Song W.-J."/>
            <person name="Kurnit D.M."/>
        </authorList>
    </citation>
    <scope>NUCLEOTIDE SEQUENCE [LARGE SCALE GENOMIC DNA]</scope>
    <source>
        <strain evidence="13 14">IMCC3135</strain>
    </source>
</reference>
<dbReference type="OrthoDB" id="9759820at2"/>
<dbReference type="PANTHER" id="PTHR24221">
    <property type="entry name" value="ATP-BINDING CASSETTE SUB-FAMILY B"/>
    <property type="match status" value="1"/>
</dbReference>
<evidence type="ECO:0000313" key="13">
    <source>
        <dbReference type="EMBL" id="ASJ73603.1"/>
    </source>
</evidence>
<keyword evidence="5" id="KW-0547">Nucleotide-binding</keyword>
<keyword evidence="2" id="KW-0813">Transport</keyword>
<evidence type="ECO:0000256" key="6">
    <source>
        <dbReference type="ARBA" id="ARBA00022840"/>
    </source>
</evidence>
<dbReference type="GO" id="GO:0008233">
    <property type="term" value="F:peptidase activity"/>
    <property type="evidence" value="ECO:0007669"/>
    <property type="project" value="InterPro"/>
</dbReference>
<dbReference type="GO" id="GO:0005886">
    <property type="term" value="C:plasma membrane"/>
    <property type="evidence" value="ECO:0007669"/>
    <property type="project" value="UniProtKB-SubCell"/>
</dbReference>
<dbReference type="Gene3D" id="1.20.1560.10">
    <property type="entry name" value="ABC transporter type 1, transmembrane domain"/>
    <property type="match status" value="1"/>
</dbReference>
<dbReference type="Gene3D" id="3.40.50.300">
    <property type="entry name" value="P-loop containing nucleotide triphosphate hydrolases"/>
    <property type="match status" value="1"/>
</dbReference>
<dbReference type="KEGG" id="gai:IMCC3135_17620"/>
<dbReference type="Pfam" id="PF03412">
    <property type="entry name" value="Peptidase_C39"/>
    <property type="match status" value="1"/>
</dbReference>
<feature type="domain" description="Peptidase C39" evidence="12">
    <location>
        <begin position="20"/>
        <end position="139"/>
    </location>
</feature>
<comment type="subcellular location">
    <subcellularLocation>
        <location evidence="1">Cell membrane</location>
        <topology evidence="1">Multi-pass membrane protein</topology>
    </subcellularLocation>
</comment>
<feature type="domain" description="ABC transporter" evidence="10">
    <location>
        <begin position="486"/>
        <end position="716"/>
    </location>
</feature>
<keyword evidence="4 9" id="KW-0812">Transmembrane</keyword>
<dbReference type="SUPFAM" id="SSF90123">
    <property type="entry name" value="ABC transporter transmembrane region"/>
    <property type="match status" value="1"/>
</dbReference>
<feature type="transmembrane region" description="Helical" evidence="9">
    <location>
        <begin position="173"/>
        <end position="194"/>
    </location>
</feature>
<sequence>MAAINMLEFVGGSRTPIVLQNEANECGLACLVMIACHHGYKTDLASLHQRNLGTARGARLSDLMQTASQLKLAARPVKADLDELNKLQLPAILHWDFNHYVVLTRVGQKNLEIHDPGTGKQSLSLKEMSKHYTGIALEVLPEADFVAREERRKISLRHLLGRIQGLPKAVTTIIMLALALEVFTLAAPLFMQLVVDSAIVSNDKDLLTLLAIGFLLLSFIQVSVSLLRGWVIMVISNQLNLQLLSNLFRHLVRLPMIWFERRHLGDVISRFDSMGTIQTTLTGSFLTAMIDGLMVITTFAMMMFYAGSLSAVVVVAALSYALVRLALYRPLRQAQEEAITRGAKRHTHFLETARGIQSIKLFGRQILRRTQYESLMVDQFNAGIRVQRLGLAYQCVNGLIFSLENIVVVWIAGVMILDGRFSVGMLFAFLAYKQQFISRTTNLIEKGIELKMLSLHTERVADIALSDVEPERHNAEPLAEGEMLDIRVSALSYRYSENEEKILDDFSMHISPGECVALVGPSGCGKTTLVKLLLGLLPPECGDIFIGGQSLEKLDLTAYRNQVGTVMQDDQLFAGSISDNITFFDPTPDMQLVQQVANMAAIHREIVCMPLQYHSMIGDMGSVLSGGQKQRLLLARALYKRPRILVLDEATSHLDVAGEKLVSSAVMQLPVTRIIIAHRPETIASADRVIEMQIRSIAEIPVKTQSCVEQAHSQFST</sequence>
<dbReference type="Pfam" id="PF00005">
    <property type="entry name" value="ABC_tran"/>
    <property type="match status" value="1"/>
</dbReference>
<dbReference type="InterPro" id="IPR036640">
    <property type="entry name" value="ABC1_TM_sf"/>
</dbReference>
<keyword evidence="6 13" id="KW-0067">ATP-binding</keyword>